<dbReference type="AlphaFoldDB" id="A0AAV8QC09"/>
<gene>
    <name evidence="1" type="ORF">OPV22_000844</name>
</gene>
<comment type="caution">
    <text evidence="1">The sequence shown here is derived from an EMBL/GenBank/DDBJ whole genome shotgun (WGS) entry which is preliminary data.</text>
</comment>
<protein>
    <submittedName>
        <fullName evidence="1">Uncharacterized protein</fullName>
    </submittedName>
</protein>
<organism evidence="1 2">
    <name type="scientific">Ensete ventricosum</name>
    <name type="common">Abyssinian banana</name>
    <name type="synonym">Musa ensete</name>
    <dbReference type="NCBI Taxonomy" id="4639"/>
    <lineage>
        <taxon>Eukaryota</taxon>
        <taxon>Viridiplantae</taxon>
        <taxon>Streptophyta</taxon>
        <taxon>Embryophyta</taxon>
        <taxon>Tracheophyta</taxon>
        <taxon>Spermatophyta</taxon>
        <taxon>Magnoliopsida</taxon>
        <taxon>Liliopsida</taxon>
        <taxon>Zingiberales</taxon>
        <taxon>Musaceae</taxon>
        <taxon>Ensete</taxon>
    </lineage>
</organism>
<proteinExistence type="predicted"/>
<sequence>MKLLVPYTSSTIPEAMVVFFTGTISHEVGIEPSMIPLLIMDACFSICCLGLRDLPALPSVSFDDTEPLPLSAAKTLNIQYYLTFLMDVSSIFGICFSRQYEV</sequence>
<accession>A0AAV8QC09</accession>
<name>A0AAV8QC09_ENSVE</name>
<reference evidence="1 2" key="1">
    <citation type="submission" date="2022-12" db="EMBL/GenBank/DDBJ databases">
        <title>Chromosome-scale assembly of the Ensete ventricosum genome.</title>
        <authorList>
            <person name="Dussert Y."/>
            <person name="Stocks J."/>
            <person name="Wendawek A."/>
            <person name="Woldeyes F."/>
            <person name="Nichols R.A."/>
            <person name="Borrell J.S."/>
        </authorList>
    </citation>
    <scope>NUCLEOTIDE SEQUENCE [LARGE SCALE GENOMIC DNA]</scope>
    <source>
        <strain evidence="2">cv. Maze</strain>
        <tissue evidence="1">Seeds</tissue>
    </source>
</reference>
<dbReference type="EMBL" id="JAQQAF010000001">
    <property type="protein sequence ID" value="KAJ8510410.1"/>
    <property type="molecule type" value="Genomic_DNA"/>
</dbReference>
<dbReference type="Proteomes" id="UP001222027">
    <property type="component" value="Unassembled WGS sequence"/>
</dbReference>
<keyword evidence="2" id="KW-1185">Reference proteome</keyword>
<evidence type="ECO:0000313" key="2">
    <source>
        <dbReference type="Proteomes" id="UP001222027"/>
    </source>
</evidence>
<evidence type="ECO:0000313" key="1">
    <source>
        <dbReference type="EMBL" id="KAJ8510410.1"/>
    </source>
</evidence>